<dbReference type="EMBL" id="JAPQKH010000003">
    <property type="protein sequence ID" value="KAJ5107166.1"/>
    <property type="molecule type" value="Genomic_DNA"/>
</dbReference>
<sequence>MGLSYYACRGQWPEGVPPDYPETEEEALTRLDELYTSGVPFFSKASIRSALEQIQRPLVEGDKVLIKALDGSMVEYTMRTGVVSKGFPPLLDGPPDDDKPRMTESLVVKEATINYECRAGMRHSIFRAGFKRHVPLFCPISIYFLCDVRREDGQIVNVTERISREKAHSEFNEYLQIWKGKDRFKKMKQILDSTTASLDITKIVAVSLGCLTYAYGSRGSQQKQHGMIIALRDWLKEKNKSTHVPCFVQDPVYEDDDKAILAEHEVEVIDDPLAWLEMDDQSIVVSIASNVPSKEIIADVSRPAVVIWYRVTDKDYDQKGRGGLTDPCSARVRKMMEWYDCHDFGAGECLGSEEILMYVRRPKTLCRDEGEKSE</sequence>
<evidence type="ECO:0000259" key="1">
    <source>
        <dbReference type="Pfam" id="PF07985"/>
    </source>
</evidence>
<evidence type="ECO:0000313" key="3">
    <source>
        <dbReference type="Proteomes" id="UP001149165"/>
    </source>
</evidence>
<evidence type="ECO:0000313" key="2">
    <source>
        <dbReference type="EMBL" id="KAJ5107166.1"/>
    </source>
</evidence>
<dbReference type="PANTHER" id="PTHR42080">
    <property type="entry name" value="SRR1 DOMAIN-CONTAINING PROTEIN"/>
    <property type="match status" value="1"/>
</dbReference>
<comment type="caution">
    <text evidence="2">The sequence shown here is derived from an EMBL/GenBank/DDBJ whole genome shotgun (WGS) entry which is preliminary data.</text>
</comment>
<gene>
    <name evidence="2" type="ORF">N7456_003841</name>
</gene>
<accession>A0A9W9FVG4</accession>
<dbReference type="OrthoDB" id="5230585at2759"/>
<dbReference type="AlphaFoldDB" id="A0A9W9FVG4"/>
<keyword evidence="3" id="KW-1185">Reference proteome</keyword>
<dbReference type="InterPro" id="IPR012942">
    <property type="entry name" value="SRR1-like"/>
</dbReference>
<organism evidence="2 3">
    <name type="scientific">Penicillium angulare</name>
    <dbReference type="NCBI Taxonomy" id="116970"/>
    <lineage>
        <taxon>Eukaryota</taxon>
        <taxon>Fungi</taxon>
        <taxon>Dikarya</taxon>
        <taxon>Ascomycota</taxon>
        <taxon>Pezizomycotina</taxon>
        <taxon>Eurotiomycetes</taxon>
        <taxon>Eurotiomycetidae</taxon>
        <taxon>Eurotiales</taxon>
        <taxon>Aspergillaceae</taxon>
        <taxon>Penicillium</taxon>
    </lineage>
</organism>
<reference evidence="2" key="2">
    <citation type="journal article" date="2023" name="IMA Fungus">
        <title>Comparative genomic study of the Penicillium genus elucidates a diverse pangenome and 15 lateral gene transfer events.</title>
        <authorList>
            <person name="Petersen C."/>
            <person name="Sorensen T."/>
            <person name="Nielsen M.R."/>
            <person name="Sondergaard T.E."/>
            <person name="Sorensen J.L."/>
            <person name="Fitzpatrick D.A."/>
            <person name="Frisvad J.C."/>
            <person name="Nielsen K.L."/>
        </authorList>
    </citation>
    <scope>NUCLEOTIDE SEQUENCE</scope>
    <source>
        <strain evidence="2">IBT 30069</strain>
    </source>
</reference>
<name>A0A9W9FVG4_9EURO</name>
<feature type="domain" description="SRR1-like" evidence="1">
    <location>
        <begin position="188"/>
        <end position="287"/>
    </location>
</feature>
<proteinExistence type="predicted"/>
<protein>
    <recommendedName>
        <fullName evidence="1">SRR1-like domain-containing protein</fullName>
    </recommendedName>
</protein>
<dbReference type="PANTHER" id="PTHR42080:SF3">
    <property type="entry name" value="SRR1-LIKE DOMAIN-CONTAINING PROTEIN"/>
    <property type="match status" value="1"/>
</dbReference>
<reference evidence="2" key="1">
    <citation type="submission" date="2022-11" db="EMBL/GenBank/DDBJ databases">
        <authorList>
            <person name="Petersen C."/>
        </authorList>
    </citation>
    <scope>NUCLEOTIDE SEQUENCE</scope>
    <source>
        <strain evidence="2">IBT 30069</strain>
    </source>
</reference>
<dbReference type="Pfam" id="PF07985">
    <property type="entry name" value="SRR1"/>
    <property type="match status" value="1"/>
</dbReference>
<dbReference type="Proteomes" id="UP001149165">
    <property type="component" value="Unassembled WGS sequence"/>
</dbReference>